<dbReference type="InterPro" id="IPR005227">
    <property type="entry name" value="YqgF"/>
</dbReference>
<dbReference type="CDD" id="cd16964">
    <property type="entry name" value="YqgF"/>
    <property type="match status" value="1"/>
</dbReference>
<evidence type="ECO:0000313" key="7">
    <source>
        <dbReference type="EMBL" id="RCX30334.1"/>
    </source>
</evidence>
<evidence type="ECO:0000256" key="1">
    <source>
        <dbReference type="ARBA" id="ARBA00022490"/>
    </source>
</evidence>
<reference evidence="7 8" key="1">
    <citation type="submission" date="2018-07" db="EMBL/GenBank/DDBJ databases">
        <title>Genomic Encyclopedia of Type Strains, Phase IV (KMG-IV): sequencing the most valuable type-strain genomes for metagenomic binning, comparative biology and taxonomic classification.</title>
        <authorList>
            <person name="Goeker M."/>
        </authorList>
    </citation>
    <scope>NUCLEOTIDE SEQUENCE [LARGE SCALE GENOMIC DNA]</scope>
    <source>
        <strain evidence="7 8">DSM 26407</strain>
    </source>
</reference>
<sequence>MPDSARPEPAGKTAPTCLGFDFGMRRIGVAAGQALTATARPLEVLPARDGIPDWDRIAGIIEEWRPDLIVVGLPLNADGSEHEVTRAARRFMNRLQGRFGLPVHAVDERLSSAEAASRLRGDNARKARPDAPLDHIAAQVILETWLEQQRNPSA</sequence>
<comment type="caution">
    <text evidence="7">The sequence shown here is derived from an EMBL/GenBank/DDBJ whole genome shotgun (WGS) entry which is preliminary data.</text>
</comment>
<accession>A0A369CEU3</accession>
<evidence type="ECO:0000256" key="4">
    <source>
        <dbReference type="ARBA" id="ARBA00022801"/>
    </source>
</evidence>
<proteinExistence type="inferred from homology"/>
<feature type="domain" description="YqgF/RNase H-like" evidence="6">
    <location>
        <begin position="15"/>
        <end position="115"/>
    </location>
</feature>
<evidence type="ECO:0000256" key="2">
    <source>
        <dbReference type="ARBA" id="ARBA00022517"/>
    </source>
</evidence>
<keyword evidence="2 5" id="KW-0690">Ribosome biogenesis</keyword>
<name>A0A369CEU3_9GAMM</name>
<dbReference type="GO" id="GO:0005829">
    <property type="term" value="C:cytosol"/>
    <property type="evidence" value="ECO:0007669"/>
    <property type="project" value="TreeGrafter"/>
</dbReference>
<dbReference type="OrthoDB" id="9796140at2"/>
<dbReference type="InterPro" id="IPR006641">
    <property type="entry name" value="YqgF/RNaseH-like_dom"/>
</dbReference>
<evidence type="ECO:0000256" key="5">
    <source>
        <dbReference type="HAMAP-Rule" id="MF_00651"/>
    </source>
</evidence>
<comment type="function">
    <text evidence="5">Could be a nuclease involved in processing of the 5'-end of pre-16S rRNA.</text>
</comment>
<keyword evidence="8" id="KW-1185">Reference proteome</keyword>
<keyword evidence="1 5" id="KW-0963">Cytoplasm</keyword>
<dbReference type="PANTHER" id="PTHR33317:SF4">
    <property type="entry name" value="POLYNUCLEOTIDYL TRANSFERASE, RIBONUCLEASE H-LIKE SUPERFAMILY PROTEIN"/>
    <property type="match status" value="1"/>
</dbReference>
<comment type="subcellular location">
    <subcellularLocation>
        <location evidence="5">Cytoplasm</location>
    </subcellularLocation>
</comment>
<keyword evidence="3 5" id="KW-0540">Nuclease</keyword>
<dbReference type="SUPFAM" id="SSF53098">
    <property type="entry name" value="Ribonuclease H-like"/>
    <property type="match status" value="1"/>
</dbReference>
<dbReference type="GO" id="GO:0000967">
    <property type="term" value="P:rRNA 5'-end processing"/>
    <property type="evidence" value="ECO:0007669"/>
    <property type="project" value="UniProtKB-UniRule"/>
</dbReference>
<dbReference type="EC" id="3.1.-.-" evidence="5"/>
<dbReference type="GO" id="GO:0016788">
    <property type="term" value="F:hydrolase activity, acting on ester bonds"/>
    <property type="evidence" value="ECO:0007669"/>
    <property type="project" value="UniProtKB-UniRule"/>
</dbReference>
<protein>
    <recommendedName>
        <fullName evidence="5">Putative pre-16S rRNA nuclease</fullName>
        <ecNumber evidence="5">3.1.-.-</ecNumber>
    </recommendedName>
</protein>
<evidence type="ECO:0000313" key="8">
    <source>
        <dbReference type="Proteomes" id="UP000252707"/>
    </source>
</evidence>
<evidence type="ECO:0000259" key="6">
    <source>
        <dbReference type="SMART" id="SM00732"/>
    </source>
</evidence>
<dbReference type="HAMAP" id="MF_00651">
    <property type="entry name" value="Nuclease_YqgF"/>
    <property type="match status" value="1"/>
</dbReference>
<dbReference type="Pfam" id="PF03652">
    <property type="entry name" value="RuvX"/>
    <property type="match status" value="1"/>
</dbReference>
<dbReference type="EMBL" id="QPJY01000005">
    <property type="protein sequence ID" value="RCX30334.1"/>
    <property type="molecule type" value="Genomic_DNA"/>
</dbReference>
<organism evidence="7 8">
    <name type="scientific">Thioalbus denitrificans</name>
    <dbReference type="NCBI Taxonomy" id="547122"/>
    <lineage>
        <taxon>Bacteria</taxon>
        <taxon>Pseudomonadati</taxon>
        <taxon>Pseudomonadota</taxon>
        <taxon>Gammaproteobacteria</taxon>
        <taxon>Chromatiales</taxon>
        <taxon>Ectothiorhodospiraceae</taxon>
        <taxon>Thioalbus</taxon>
    </lineage>
</organism>
<dbReference type="NCBIfam" id="TIGR00250">
    <property type="entry name" value="RNAse_H_YqgF"/>
    <property type="match status" value="1"/>
</dbReference>
<evidence type="ECO:0000256" key="3">
    <source>
        <dbReference type="ARBA" id="ARBA00022722"/>
    </source>
</evidence>
<keyword evidence="4 5" id="KW-0378">Hydrolase</keyword>
<dbReference type="RefSeq" id="WP_114279935.1">
    <property type="nucleotide sequence ID" value="NZ_QPJY01000005.1"/>
</dbReference>
<comment type="similarity">
    <text evidence="5">Belongs to the YqgF HJR family.</text>
</comment>
<dbReference type="Proteomes" id="UP000252707">
    <property type="component" value="Unassembled WGS sequence"/>
</dbReference>
<dbReference type="GO" id="GO:0004518">
    <property type="term" value="F:nuclease activity"/>
    <property type="evidence" value="ECO:0007669"/>
    <property type="project" value="UniProtKB-KW"/>
</dbReference>
<dbReference type="PANTHER" id="PTHR33317">
    <property type="entry name" value="POLYNUCLEOTIDYL TRANSFERASE, RIBONUCLEASE H-LIKE SUPERFAMILY PROTEIN"/>
    <property type="match status" value="1"/>
</dbReference>
<dbReference type="SMART" id="SM00732">
    <property type="entry name" value="YqgFc"/>
    <property type="match status" value="1"/>
</dbReference>
<dbReference type="AlphaFoldDB" id="A0A369CEU3"/>
<gene>
    <name evidence="7" type="ORF">DFQ59_105168</name>
</gene>
<dbReference type="InterPro" id="IPR037027">
    <property type="entry name" value="YqgF/RNaseH-like_dom_sf"/>
</dbReference>
<dbReference type="Gene3D" id="3.30.420.140">
    <property type="entry name" value="YqgF/RNase H-like domain"/>
    <property type="match status" value="1"/>
</dbReference>
<dbReference type="InterPro" id="IPR012337">
    <property type="entry name" value="RNaseH-like_sf"/>
</dbReference>